<feature type="binding site" description="axial binding residue" evidence="9">
    <location>
        <position position="463"/>
    </location>
    <ligand>
        <name>heme</name>
        <dbReference type="ChEBI" id="CHEBI:30413"/>
    </ligand>
    <ligandPart>
        <name>Fe</name>
        <dbReference type="ChEBI" id="CHEBI:18248"/>
    </ligandPart>
</feature>
<evidence type="ECO:0000256" key="9">
    <source>
        <dbReference type="PIRSR" id="PIRSR602401-1"/>
    </source>
</evidence>
<evidence type="ECO:0000313" key="14">
    <source>
        <dbReference type="Proteomes" id="UP000663882"/>
    </source>
</evidence>
<feature type="transmembrane region" description="Helical" evidence="11">
    <location>
        <begin position="6"/>
        <end position="22"/>
    </location>
</feature>
<keyword evidence="7 10" id="KW-0503">Monooxygenase</keyword>
<evidence type="ECO:0000256" key="10">
    <source>
        <dbReference type="RuleBase" id="RU000461"/>
    </source>
</evidence>
<proteinExistence type="inferred from homology"/>
<evidence type="ECO:0008006" key="15">
    <source>
        <dbReference type="Google" id="ProtNLM"/>
    </source>
</evidence>
<protein>
    <recommendedName>
        <fullName evidence="15">Cytochrome P450</fullName>
    </recommendedName>
</protein>
<keyword evidence="6 9" id="KW-0408">Iron</keyword>
<keyword evidence="4 9" id="KW-0479">Metal-binding</keyword>
<dbReference type="InterPro" id="IPR036396">
    <property type="entry name" value="Cyt_P450_sf"/>
</dbReference>
<evidence type="ECO:0000256" key="5">
    <source>
        <dbReference type="ARBA" id="ARBA00023002"/>
    </source>
</evidence>
<gene>
    <name evidence="13" type="ORF">OTI717_LOCUS9725</name>
    <name evidence="12" type="ORF">RFH988_LOCUS14818</name>
</gene>
<dbReference type="PANTHER" id="PTHR24302">
    <property type="entry name" value="CYTOCHROME P450 FAMILY 3"/>
    <property type="match status" value="1"/>
</dbReference>
<sequence length="518" mass="60751">MVITVILFGALISVFFYYVWTLKSHYEYFARRNIPGPRPKFFFGHYLSMWSTPSFDRQIQKWTHQYGPIYGIFQGTHPIYVVSNVDFLQEVFIKQFSVFHSRPQNILLRMLKSDVANLFSARANQWRRQRYVINPTFTTGKLKMMTPLVNQCITSMTKKIDENNNNEFNIFALYKRLTMDVIWHCAFGIDTDLQNDNDNMYMKKSLACFSRDPEQMFFVRLANLMPFLIPLLIKIMTSSITLINFLHSLMPSMMHNIEGPPQLWIVQQIENVVKQRLTTQNKRIDLLQLMLDASTQQEIKDHENNESISKKLQYKEVSTNAALFLNAGYETTSLNLAYSTYELAIHPNIQTKLQAEIDEYWKDEEEIDYEIINNMKYLDMFIREVLRLHAITHRVFSRECSQSTIVCGHYIEKGSIIQADAYSIHRNIDLWGPDDPNEFVPERHMIKRHPLAYMPFGVGPRNCVGMKFALMTLKITLANILHRCTILPGEKLEQGMKRQETVTLSPEAIYIRIEKRSK</sequence>
<comment type="similarity">
    <text evidence="2 10">Belongs to the cytochrome P450 family.</text>
</comment>
<comment type="caution">
    <text evidence="12">The sequence shown here is derived from an EMBL/GenBank/DDBJ whole genome shotgun (WGS) entry which is preliminary data.</text>
</comment>
<dbReference type="PROSITE" id="PS00086">
    <property type="entry name" value="CYTOCHROME_P450"/>
    <property type="match status" value="1"/>
</dbReference>
<dbReference type="Proteomes" id="UP000663823">
    <property type="component" value="Unassembled WGS sequence"/>
</dbReference>
<comment type="function">
    <text evidence="8">Cytochromes P450 are a group of heme-thiolate monooxygenases. They oxidize a variety of structurally unrelated compounds, including steroids, fatty acids, and xenobiotics.</text>
</comment>
<dbReference type="Gene3D" id="1.10.630.10">
    <property type="entry name" value="Cytochrome P450"/>
    <property type="match status" value="1"/>
</dbReference>
<dbReference type="PRINTS" id="PR00463">
    <property type="entry name" value="EP450I"/>
</dbReference>
<keyword evidence="11" id="KW-0812">Transmembrane</keyword>
<dbReference type="InterPro" id="IPR017972">
    <property type="entry name" value="Cyt_P450_CS"/>
</dbReference>
<accession>A0A814HRH2</accession>
<evidence type="ECO:0000313" key="13">
    <source>
        <dbReference type="EMBL" id="CAF3657522.1"/>
    </source>
</evidence>
<evidence type="ECO:0000256" key="2">
    <source>
        <dbReference type="ARBA" id="ARBA00010617"/>
    </source>
</evidence>
<dbReference type="PRINTS" id="PR00385">
    <property type="entry name" value="P450"/>
</dbReference>
<dbReference type="GO" id="GO:0020037">
    <property type="term" value="F:heme binding"/>
    <property type="evidence" value="ECO:0007669"/>
    <property type="project" value="InterPro"/>
</dbReference>
<keyword evidence="11" id="KW-1133">Transmembrane helix</keyword>
<evidence type="ECO:0000256" key="8">
    <source>
        <dbReference type="ARBA" id="ARBA00043906"/>
    </source>
</evidence>
<evidence type="ECO:0000313" key="12">
    <source>
        <dbReference type="EMBL" id="CAF1013700.1"/>
    </source>
</evidence>
<dbReference type="GO" id="GO:0008395">
    <property type="term" value="F:steroid hydroxylase activity"/>
    <property type="evidence" value="ECO:0007669"/>
    <property type="project" value="TreeGrafter"/>
</dbReference>
<dbReference type="InterPro" id="IPR001128">
    <property type="entry name" value="Cyt_P450"/>
</dbReference>
<keyword evidence="11" id="KW-0472">Membrane</keyword>
<feature type="transmembrane region" description="Helical" evidence="11">
    <location>
        <begin position="224"/>
        <end position="246"/>
    </location>
</feature>
<reference evidence="12" key="1">
    <citation type="submission" date="2021-02" db="EMBL/GenBank/DDBJ databases">
        <authorList>
            <person name="Nowell W R."/>
        </authorList>
    </citation>
    <scope>NUCLEOTIDE SEQUENCE</scope>
</reference>
<keyword evidence="3 9" id="KW-0349">Heme</keyword>
<organism evidence="12 14">
    <name type="scientific">Rotaria sordida</name>
    <dbReference type="NCBI Taxonomy" id="392033"/>
    <lineage>
        <taxon>Eukaryota</taxon>
        <taxon>Metazoa</taxon>
        <taxon>Spiralia</taxon>
        <taxon>Gnathifera</taxon>
        <taxon>Rotifera</taxon>
        <taxon>Eurotatoria</taxon>
        <taxon>Bdelloidea</taxon>
        <taxon>Philodinida</taxon>
        <taxon>Philodinidae</taxon>
        <taxon>Rotaria</taxon>
    </lineage>
</organism>
<comment type="cofactor">
    <cofactor evidence="1 9">
        <name>heme</name>
        <dbReference type="ChEBI" id="CHEBI:30413"/>
    </cofactor>
</comment>
<evidence type="ECO:0000256" key="7">
    <source>
        <dbReference type="ARBA" id="ARBA00023033"/>
    </source>
</evidence>
<dbReference type="AlphaFoldDB" id="A0A814HRH2"/>
<dbReference type="GO" id="GO:0016705">
    <property type="term" value="F:oxidoreductase activity, acting on paired donors, with incorporation or reduction of molecular oxygen"/>
    <property type="evidence" value="ECO:0007669"/>
    <property type="project" value="InterPro"/>
</dbReference>
<dbReference type="SUPFAM" id="SSF48264">
    <property type="entry name" value="Cytochrome P450"/>
    <property type="match status" value="1"/>
</dbReference>
<keyword evidence="5 10" id="KW-0560">Oxidoreductase</keyword>
<evidence type="ECO:0000256" key="6">
    <source>
        <dbReference type="ARBA" id="ARBA00023004"/>
    </source>
</evidence>
<dbReference type="EMBL" id="CAJNOO010000698">
    <property type="protein sequence ID" value="CAF1013700.1"/>
    <property type="molecule type" value="Genomic_DNA"/>
</dbReference>
<dbReference type="InterPro" id="IPR050705">
    <property type="entry name" value="Cytochrome_P450_3A"/>
</dbReference>
<dbReference type="EMBL" id="CAJOAX010000840">
    <property type="protein sequence ID" value="CAF3657522.1"/>
    <property type="molecule type" value="Genomic_DNA"/>
</dbReference>
<dbReference type="InterPro" id="IPR002401">
    <property type="entry name" value="Cyt_P450_E_grp-I"/>
</dbReference>
<evidence type="ECO:0000256" key="11">
    <source>
        <dbReference type="SAM" id="Phobius"/>
    </source>
</evidence>
<evidence type="ECO:0000256" key="4">
    <source>
        <dbReference type="ARBA" id="ARBA00022723"/>
    </source>
</evidence>
<dbReference type="FunFam" id="1.10.630.10:FF:000182">
    <property type="entry name" value="Cytochrome P450 3A4"/>
    <property type="match status" value="1"/>
</dbReference>
<dbReference type="Pfam" id="PF00067">
    <property type="entry name" value="p450"/>
    <property type="match status" value="1"/>
</dbReference>
<evidence type="ECO:0000256" key="1">
    <source>
        <dbReference type="ARBA" id="ARBA00001971"/>
    </source>
</evidence>
<name>A0A814HRH2_9BILA</name>
<dbReference type="OrthoDB" id="2789670at2759"/>
<dbReference type="PANTHER" id="PTHR24302:SF15">
    <property type="entry name" value="FATTY-ACID PEROXYGENASE"/>
    <property type="match status" value="1"/>
</dbReference>
<evidence type="ECO:0000256" key="3">
    <source>
        <dbReference type="ARBA" id="ARBA00022617"/>
    </source>
</evidence>
<dbReference type="GO" id="GO:0005506">
    <property type="term" value="F:iron ion binding"/>
    <property type="evidence" value="ECO:0007669"/>
    <property type="project" value="InterPro"/>
</dbReference>
<dbReference type="Proteomes" id="UP000663882">
    <property type="component" value="Unassembled WGS sequence"/>
</dbReference>